<dbReference type="EMBL" id="FTNL01000024">
    <property type="protein sequence ID" value="SIR78590.1"/>
    <property type="molecule type" value="Genomic_DNA"/>
</dbReference>
<dbReference type="RefSeq" id="WP_058468556.1">
    <property type="nucleotide sequence ID" value="NZ_CAAAIX010000047.1"/>
</dbReference>
<evidence type="ECO:0000313" key="2">
    <source>
        <dbReference type="EMBL" id="STO25530.1"/>
    </source>
</evidence>
<reference evidence="2 4" key="2">
    <citation type="submission" date="2018-06" db="EMBL/GenBank/DDBJ databases">
        <authorList>
            <consortium name="Pathogen Informatics"/>
            <person name="Doyle S."/>
        </authorList>
    </citation>
    <scope>NUCLEOTIDE SEQUENCE [LARGE SCALE GENOMIC DNA]</scope>
    <source>
        <strain evidence="2 4">NCTC11401</strain>
    </source>
</reference>
<evidence type="ECO:0000313" key="4">
    <source>
        <dbReference type="Proteomes" id="UP000254374"/>
    </source>
</evidence>
<accession>A0A377GL31</accession>
<proteinExistence type="predicted"/>
<dbReference type="AlphaFoldDB" id="A0A377GL31"/>
<keyword evidence="3" id="KW-1185">Reference proteome</keyword>
<evidence type="ECO:0000313" key="1">
    <source>
        <dbReference type="EMBL" id="SIR78590.1"/>
    </source>
</evidence>
<gene>
    <name evidence="2" type="ORF">NCTC11401_02367</name>
    <name evidence="1" type="ORF">SAMN05421777_12457</name>
</gene>
<dbReference type="EMBL" id="UGGV01000001">
    <property type="protein sequence ID" value="STO25530.1"/>
    <property type="molecule type" value="Genomic_DNA"/>
</dbReference>
<name>A0A377GL31_9GAMM</name>
<sequence>MPVSKECIILLQNLVDGYRYEGKEDKDYSFIYSLLKELSLIIVQHQKTHKDERIIGFLSTSALILEENLCFANVCRAFLISYQQKTHALDSMLDIKLNIQSELDASWGKKHVSEANQSPEPSPFFLELQGAIAKRAQRLAEKELFEKPNP</sequence>
<dbReference type="OrthoDB" id="5652680at2"/>
<evidence type="ECO:0000313" key="3">
    <source>
        <dbReference type="Proteomes" id="UP000186808"/>
    </source>
</evidence>
<protein>
    <submittedName>
        <fullName evidence="2">Uncharacterized protein</fullName>
    </submittedName>
</protein>
<reference evidence="1 3" key="1">
    <citation type="submission" date="2017-01" db="EMBL/GenBank/DDBJ databases">
        <authorList>
            <person name="Varghese N."/>
            <person name="Submissions S."/>
        </authorList>
    </citation>
    <scope>NUCLEOTIDE SEQUENCE [LARGE SCALE GENOMIC DNA]</scope>
    <source>
        <strain evidence="1 3">ATCC 33342</strain>
    </source>
</reference>
<dbReference type="Proteomes" id="UP000186808">
    <property type="component" value="Unassembled WGS sequence"/>
</dbReference>
<organism evidence="2 4">
    <name type="scientific">Fluoribacter gormanii</name>
    <dbReference type="NCBI Taxonomy" id="464"/>
    <lineage>
        <taxon>Bacteria</taxon>
        <taxon>Pseudomonadati</taxon>
        <taxon>Pseudomonadota</taxon>
        <taxon>Gammaproteobacteria</taxon>
        <taxon>Legionellales</taxon>
        <taxon>Legionellaceae</taxon>
        <taxon>Fluoribacter</taxon>
    </lineage>
</organism>
<dbReference type="Proteomes" id="UP000254374">
    <property type="component" value="Unassembled WGS sequence"/>
</dbReference>